<proteinExistence type="predicted"/>
<dbReference type="Proteomes" id="UP000037696">
    <property type="component" value="Unassembled WGS sequence"/>
</dbReference>
<organism evidence="1 2">
    <name type="scientific">Penicillium nordicum</name>
    <dbReference type="NCBI Taxonomy" id="229535"/>
    <lineage>
        <taxon>Eukaryota</taxon>
        <taxon>Fungi</taxon>
        <taxon>Dikarya</taxon>
        <taxon>Ascomycota</taxon>
        <taxon>Pezizomycotina</taxon>
        <taxon>Eurotiomycetes</taxon>
        <taxon>Eurotiomycetidae</taxon>
        <taxon>Eurotiales</taxon>
        <taxon>Aspergillaceae</taxon>
        <taxon>Penicillium</taxon>
    </lineage>
</organism>
<accession>A0A0M8P188</accession>
<sequence>MNILLGFMCADLVEEVEDEEKKSVESVSPLGVCTPAGMDFGKTVTMNQSPPKAVKVEKGGRNHLDGAQQNIHVWRLKGRIRASREWENSMAPDF</sequence>
<dbReference type="EMBL" id="LHQQ01000214">
    <property type="protein sequence ID" value="KOS39214.1"/>
    <property type="molecule type" value="Genomic_DNA"/>
</dbReference>
<evidence type="ECO:0000313" key="2">
    <source>
        <dbReference type="Proteomes" id="UP000037696"/>
    </source>
</evidence>
<reference evidence="1 2" key="1">
    <citation type="submission" date="2015-08" db="EMBL/GenBank/DDBJ databases">
        <title>Genome sequencing of Penicillium nordicum.</title>
        <authorList>
            <person name="Nguyen H.D."/>
            <person name="Seifert K.A."/>
        </authorList>
    </citation>
    <scope>NUCLEOTIDE SEQUENCE [LARGE SCALE GENOMIC DNA]</scope>
    <source>
        <strain evidence="1 2">DAOMC 185683</strain>
    </source>
</reference>
<evidence type="ECO:0000313" key="1">
    <source>
        <dbReference type="EMBL" id="KOS39214.1"/>
    </source>
</evidence>
<name>A0A0M8P188_9EURO</name>
<protein>
    <submittedName>
        <fullName evidence="1">Uncharacterized protein</fullName>
    </submittedName>
</protein>
<keyword evidence="2" id="KW-1185">Reference proteome</keyword>
<comment type="caution">
    <text evidence="1">The sequence shown here is derived from an EMBL/GenBank/DDBJ whole genome shotgun (WGS) entry which is preliminary data.</text>
</comment>
<gene>
    <name evidence="1" type="ORF">ACN38_g9972</name>
</gene>
<dbReference type="AlphaFoldDB" id="A0A0M8P188"/>